<dbReference type="SMART" id="SM00332">
    <property type="entry name" value="PP2Cc"/>
    <property type="match status" value="1"/>
</dbReference>
<dbReference type="InterPro" id="IPR015655">
    <property type="entry name" value="PP2C"/>
</dbReference>
<keyword evidence="7 9" id="KW-0904">Protein phosphatase</keyword>
<keyword evidence="6" id="KW-0460">Magnesium</keyword>
<comment type="caution">
    <text evidence="11">The sequence shown here is derived from an EMBL/GenBank/DDBJ whole genome shotgun (WGS) entry which is preliminary data.</text>
</comment>
<organism evidence="11 12">
    <name type="scientific">Datura stramonium</name>
    <name type="common">Jimsonweed</name>
    <name type="synonym">Common thornapple</name>
    <dbReference type="NCBI Taxonomy" id="4076"/>
    <lineage>
        <taxon>Eukaryota</taxon>
        <taxon>Viridiplantae</taxon>
        <taxon>Streptophyta</taxon>
        <taxon>Embryophyta</taxon>
        <taxon>Tracheophyta</taxon>
        <taxon>Spermatophyta</taxon>
        <taxon>Magnoliopsida</taxon>
        <taxon>eudicotyledons</taxon>
        <taxon>Gunneridae</taxon>
        <taxon>Pentapetalae</taxon>
        <taxon>asterids</taxon>
        <taxon>lamiids</taxon>
        <taxon>Solanales</taxon>
        <taxon>Solanaceae</taxon>
        <taxon>Solanoideae</taxon>
        <taxon>Datureae</taxon>
        <taxon>Datura</taxon>
    </lineage>
</organism>
<name>A0ABS8RSV1_DATST</name>
<comment type="cofactor">
    <cofactor evidence="1">
        <name>Mn(2+)</name>
        <dbReference type="ChEBI" id="CHEBI:29035"/>
    </cofactor>
</comment>
<dbReference type="Pfam" id="PF00481">
    <property type="entry name" value="PP2C"/>
    <property type="match status" value="1"/>
</dbReference>
<comment type="cofactor">
    <cofactor evidence="2">
        <name>Mg(2+)</name>
        <dbReference type="ChEBI" id="CHEBI:18420"/>
    </cofactor>
</comment>
<accession>A0ABS8RSV1</accession>
<evidence type="ECO:0000256" key="6">
    <source>
        <dbReference type="ARBA" id="ARBA00022842"/>
    </source>
</evidence>
<keyword evidence="12" id="KW-1185">Reference proteome</keyword>
<protein>
    <recommendedName>
        <fullName evidence="3">protein-serine/threonine phosphatase</fullName>
        <ecNumber evidence="3">3.1.3.16</ecNumber>
    </recommendedName>
</protein>
<evidence type="ECO:0000259" key="10">
    <source>
        <dbReference type="PROSITE" id="PS51746"/>
    </source>
</evidence>
<gene>
    <name evidence="11" type="ORF">HAX54_001924</name>
</gene>
<dbReference type="PROSITE" id="PS01032">
    <property type="entry name" value="PPM_1"/>
    <property type="match status" value="1"/>
</dbReference>
<evidence type="ECO:0000256" key="9">
    <source>
        <dbReference type="RuleBase" id="RU003465"/>
    </source>
</evidence>
<dbReference type="PANTHER" id="PTHR13832:SF620">
    <property type="entry name" value="PROTEIN PHOSPHATASE 2C 13-RELATED"/>
    <property type="match status" value="1"/>
</dbReference>
<dbReference type="SUPFAM" id="SSF81606">
    <property type="entry name" value="PP2C-like"/>
    <property type="match status" value="1"/>
</dbReference>
<dbReference type="EMBL" id="JACEIK010000108">
    <property type="protein sequence ID" value="MCD7449880.1"/>
    <property type="molecule type" value="Genomic_DNA"/>
</dbReference>
<evidence type="ECO:0000256" key="7">
    <source>
        <dbReference type="ARBA" id="ARBA00022912"/>
    </source>
</evidence>
<dbReference type="Proteomes" id="UP000823775">
    <property type="component" value="Unassembled WGS sequence"/>
</dbReference>
<comment type="similarity">
    <text evidence="9">Belongs to the PP2C family.</text>
</comment>
<proteinExistence type="inferred from homology"/>
<evidence type="ECO:0000256" key="5">
    <source>
        <dbReference type="ARBA" id="ARBA00022801"/>
    </source>
</evidence>
<dbReference type="EC" id="3.1.3.16" evidence="3"/>
<dbReference type="Gene3D" id="3.60.40.10">
    <property type="entry name" value="PPM-type phosphatase domain"/>
    <property type="match status" value="1"/>
</dbReference>
<dbReference type="PANTHER" id="PTHR13832">
    <property type="entry name" value="PROTEIN PHOSPHATASE 2C"/>
    <property type="match status" value="1"/>
</dbReference>
<dbReference type="CDD" id="cd00143">
    <property type="entry name" value="PP2Cc"/>
    <property type="match status" value="1"/>
</dbReference>
<evidence type="ECO:0000256" key="1">
    <source>
        <dbReference type="ARBA" id="ARBA00001936"/>
    </source>
</evidence>
<keyword evidence="5 9" id="KW-0378">Hydrolase</keyword>
<dbReference type="InterPro" id="IPR001932">
    <property type="entry name" value="PPM-type_phosphatase-like_dom"/>
</dbReference>
<dbReference type="InterPro" id="IPR036457">
    <property type="entry name" value="PPM-type-like_dom_sf"/>
</dbReference>
<keyword evidence="4" id="KW-0479">Metal-binding</keyword>
<dbReference type="SMART" id="SM00331">
    <property type="entry name" value="PP2C_SIG"/>
    <property type="match status" value="1"/>
</dbReference>
<evidence type="ECO:0000256" key="3">
    <source>
        <dbReference type="ARBA" id="ARBA00013081"/>
    </source>
</evidence>
<keyword evidence="8" id="KW-0464">Manganese</keyword>
<evidence type="ECO:0000256" key="8">
    <source>
        <dbReference type="ARBA" id="ARBA00023211"/>
    </source>
</evidence>
<feature type="domain" description="PPM-type phosphatase" evidence="10">
    <location>
        <begin position="91"/>
        <end position="361"/>
    </location>
</feature>
<evidence type="ECO:0000313" key="11">
    <source>
        <dbReference type="EMBL" id="MCD7449880.1"/>
    </source>
</evidence>
<dbReference type="PROSITE" id="PS51746">
    <property type="entry name" value="PPM_2"/>
    <property type="match status" value="1"/>
</dbReference>
<evidence type="ECO:0000256" key="2">
    <source>
        <dbReference type="ARBA" id="ARBA00001946"/>
    </source>
</evidence>
<dbReference type="InterPro" id="IPR000222">
    <property type="entry name" value="PP2C_BS"/>
</dbReference>
<reference evidence="11 12" key="1">
    <citation type="journal article" date="2021" name="BMC Genomics">
        <title>Datura genome reveals duplications of psychoactive alkaloid biosynthetic genes and high mutation rate following tissue culture.</title>
        <authorList>
            <person name="Rajewski A."/>
            <person name="Carter-House D."/>
            <person name="Stajich J."/>
            <person name="Litt A."/>
        </authorList>
    </citation>
    <scope>NUCLEOTIDE SEQUENCE [LARGE SCALE GENOMIC DNA]</scope>
    <source>
        <strain evidence="11">AR-01</strain>
    </source>
</reference>
<evidence type="ECO:0000313" key="12">
    <source>
        <dbReference type="Proteomes" id="UP000823775"/>
    </source>
</evidence>
<evidence type="ECO:0000256" key="4">
    <source>
        <dbReference type="ARBA" id="ARBA00022723"/>
    </source>
</evidence>
<sequence length="397" mass="43421">MAVAAAEAEILCQQSASVQYLCVSAKPVDADLDLFEVSTPTVNKPQIFREIRASEAVSIGITRSDSAVSCSTSVRSTIDSANSSSFVPIIRSGSHTDIGPRRSNEDEHIRVDDLSAHLGSLYNWPLPGAFYAVFDGHGGSDAAAYIKNNAMRLFFEDADLPQTSSVNQTFLEELVNSHRRAFLLADQALADERSVDAYCGTTAITVLVLGRHLVVANAGDCRAVLCRKGAAVQMSEDHRPTCQLERQRVEGLGGLIEYGYLNGDLAVTRALGDWYMKLPFGSVSPLTAEPEVQQTLLAEEDEFMIIGCDGIWDVMSNQEAVNIVSRELRLHNDPQQSARELVNQALCRDTNDNLTAIVVCFTPPDCRDSVSSQRPRFRCCSLSEEARRKLRSLLGSN</sequence>